<evidence type="ECO:0000313" key="2">
    <source>
        <dbReference type="Proteomes" id="UP000813462"/>
    </source>
</evidence>
<name>A0A978UJI0_ZIZJJ</name>
<sequence>MSLLLYEGTWGIKAFLGLEVDRTEKCLFLVKKVCKESSIKFGMLDFAVMQSPKKPHLEAVQRILRDVKGIIHMGLLYKEKECKLLGYCDADYARDYDTQHQLLNTYSALVQE</sequence>
<evidence type="ECO:0000313" key="1">
    <source>
        <dbReference type="EMBL" id="KAH7514961.1"/>
    </source>
</evidence>
<reference evidence="1" key="1">
    <citation type="journal article" date="2021" name="Front. Plant Sci.">
        <title>Chromosome-Scale Genome Assembly for Chinese Sour Jujube and Insights Into Its Genome Evolution and Domestication Signature.</title>
        <authorList>
            <person name="Shen L.-Y."/>
            <person name="Luo H."/>
            <person name="Wang X.-L."/>
            <person name="Wang X.-M."/>
            <person name="Qiu X.-J."/>
            <person name="Liu H."/>
            <person name="Zhou S.-S."/>
            <person name="Jia K.-H."/>
            <person name="Nie S."/>
            <person name="Bao Y.-T."/>
            <person name="Zhang R.-G."/>
            <person name="Yun Q.-Z."/>
            <person name="Chai Y.-H."/>
            <person name="Lu J.-Y."/>
            <person name="Li Y."/>
            <person name="Zhao S.-W."/>
            <person name="Mao J.-F."/>
            <person name="Jia S.-G."/>
            <person name="Mao Y.-M."/>
        </authorList>
    </citation>
    <scope>NUCLEOTIDE SEQUENCE</scope>
    <source>
        <strain evidence="1">AT0</strain>
        <tissue evidence="1">Leaf</tissue>
    </source>
</reference>
<dbReference type="PANTHER" id="PTHR11439">
    <property type="entry name" value="GAG-POL-RELATED RETROTRANSPOSON"/>
    <property type="match status" value="1"/>
</dbReference>
<gene>
    <name evidence="1" type="ORF">FEM48_Zijuj11G0145800</name>
</gene>
<accession>A0A978UJI0</accession>
<comment type="caution">
    <text evidence="1">The sequence shown here is derived from an EMBL/GenBank/DDBJ whole genome shotgun (WGS) entry which is preliminary data.</text>
</comment>
<proteinExistence type="predicted"/>
<dbReference type="Proteomes" id="UP000813462">
    <property type="component" value="Unassembled WGS sequence"/>
</dbReference>
<dbReference type="EMBL" id="JAEACU010000011">
    <property type="protein sequence ID" value="KAH7514961.1"/>
    <property type="molecule type" value="Genomic_DNA"/>
</dbReference>
<dbReference type="PANTHER" id="PTHR11439:SF475">
    <property type="entry name" value="CYSTEINE-RICH RLK (RECEPTOR-LIKE PROTEIN KINASE) 8"/>
    <property type="match status" value="1"/>
</dbReference>
<dbReference type="AlphaFoldDB" id="A0A978UJI0"/>
<protein>
    <submittedName>
        <fullName evidence="1">Uncharacterized protein</fullName>
    </submittedName>
</protein>
<organism evidence="1 2">
    <name type="scientific">Ziziphus jujuba var. spinosa</name>
    <dbReference type="NCBI Taxonomy" id="714518"/>
    <lineage>
        <taxon>Eukaryota</taxon>
        <taxon>Viridiplantae</taxon>
        <taxon>Streptophyta</taxon>
        <taxon>Embryophyta</taxon>
        <taxon>Tracheophyta</taxon>
        <taxon>Spermatophyta</taxon>
        <taxon>Magnoliopsida</taxon>
        <taxon>eudicotyledons</taxon>
        <taxon>Gunneridae</taxon>
        <taxon>Pentapetalae</taxon>
        <taxon>rosids</taxon>
        <taxon>fabids</taxon>
        <taxon>Rosales</taxon>
        <taxon>Rhamnaceae</taxon>
        <taxon>Paliureae</taxon>
        <taxon>Ziziphus</taxon>
    </lineage>
</organism>